<dbReference type="CDD" id="cd06222">
    <property type="entry name" value="RNase_H_like"/>
    <property type="match status" value="1"/>
</dbReference>
<dbReference type="PANTHER" id="PTHR47723">
    <property type="entry name" value="OS05G0353850 PROTEIN"/>
    <property type="match status" value="1"/>
</dbReference>
<evidence type="ECO:0000313" key="2">
    <source>
        <dbReference type="EMBL" id="CAG7899776.1"/>
    </source>
</evidence>
<sequence>MNKWQRPLTGWIKCNTDGSFVSNNSASVAGWVLRDEKGVYQGSVQAIGQHVENAYESELQAVLMAIQHCWMKGYRKLHMEGDNKKSY</sequence>
<evidence type="ECO:0000259" key="1">
    <source>
        <dbReference type="Pfam" id="PF13456"/>
    </source>
</evidence>
<dbReference type="InterPro" id="IPR053151">
    <property type="entry name" value="RNase_H-like"/>
</dbReference>
<accession>A0A3P6BXJ6</accession>
<gene>
    <name evidence="3" type="ORF">BRAA08T35107Z</name>
    <name evidence="2" type="ORF">BRAPAZ1V2_A08P34420.2</name>
</gene>
<name>A0A3P6BXJ6_BRACM</name>
<dbReference type="InterPro" id="IPR036397">
    <property type="entry name" value="RNaseH_sf"/>
</dbReference>
<dbReference type="Gene3D" id="3.30.420.10">
    <property type="entry name" value="Ribonuclease H-like superfamily/Ribonuclease H"/>
    <property type="match status" value="1"/>
</dbReference>
<proteinExistence type="predicted"/>
<dbReference type="GO" id="GO:0004523">
    <property type="term" value="F:RNA-DNA hybrid ribonuclease activity"/>
    <property type="evidence" value="ECO:0007669"/>
    <property type="project" value="InterPro"/>
</dbReference>
<dbReference type="EMBL" id="LS974624">
    <property type="protein sequence ID" value="CAG7899776.1"/>
    <property type="molecule type" value="Genomic_DNA"/>
</dbReference>
<dbReference type="GO" id="GO:0003676">
    <property type="term" value="F:nucleic acid binding"/>
    <property type="evidence" value="ECO:0007669"/>
    <property type="project" value="InterPro"/>
</dbReference>
<evidence type="ECO:0000313" key="3">
    <source>
        <dbReference type="EMBL" id="VDD07546.1"/>
    </source>
</evidence>
<dbReference type="EMBL" id="LR031575">
    <property type="protein sequence ID" value="VDD07546.1"/>
    <property type="molecule type" value="Genomic_DNA"/>
</dbReference>
<dbReference type="Gramene" id="A08p34420.2_BraZ1">
    <property type="protein sequence ID" value="A08p34420.2_BraZ1.CDS.1"/>
    <property type="gene ID" value="A08g34420.2_BraZ1"/>
</dbReference>
<dbReference type="AlphaFoldDB" id="A0A3P6BXJ6"/>
<reference evidence="3" key="1">
    <citation type="submission" date="2018-11" db="EMBL/GenBank/DDBJ databases">
        <authorList>
            <consortium name="Genoscope - CEA"/>
            <person name="William W."/>
        </authorList>
    </citation>
    <scope>NUCLEOTIDE SEQUENCE</scope>
</reference>
<dbReference type="PANTHER" id="PTHR47723:SF19">
    <property type="entry name" value="POLYNUCLEOTIDYL TRANSFERASE, RIBONUCLEASE H-LIKE SUPERFAMILY PROTEIN"/>
    <property type="match status" value="1"/>
</dbReference>
<organism evidence="3">
    <name type="scientific">Brassica campestris</name>
    <name type="common">Field mustard</name>
    <dbReference type="NCBI Taxonomy" id="3711"/>
    <lineage>
        <taxon>Eukaryota</taxon>
        <taxon>Viridiplantae</taxon>
        <taxon>Streptophyta</taxon>
        <taxon>Embryophyta</taxon>
        <taxon>Tracheophyta</taxon>
        <taxon>Spermatophyta</taxon>
        <taxon>Magnoliopsida</taxon>
        <taxon>eudicotyledons</taxon>
        <taxon>Gunneridae</taxon>
        <taxon>Pentapetalae</taxon>
        <taxon>rosids</taxon>
        <taxon>malvids</taxon>
        <taxon>Brassicales</taxon>
        <taxon>Brassicaceae</taxon>
        <taxon>Brassiceae</taxon>
        <taxon>Brassica</taxon>
    </lineage>
</organism>
<dbReference type="Proteomes" id="UP000694005">
    <property type="component" value="Chromosome A08"/>
</dbReference>
<dbReference type="InterPro" id="IPR012337">
    <property type="entry name" value="RNaseH-like_sf"/>
</dbReference>
<dbReference type="SUPFAM" id="SSF53098">
    <property type="entry name" value="Ribonuclease H-like"/>
    <property type="match status" value="1"/>
</dbReference>
<protein>
    <recommendedName>
        <fullName evidence="1">RNase H type-1 domain-containing protein</fullName>
    </recommendedName>
</protein>
<dbReference type="InterPro" id="IPR044730">
    <property type="entry name" value="RNase_H-like_dom_plant"/>
</dbReference>
<dbReference type="Pfam" id="PF13456">
    <property type="entry name" value="RVT_3"/>
    <property type="match status" value="1"/>
</dbReference>
<dbReference type="InterPro" id="IPR002156">
    <property type="entry name" value="RNaseH_domain"/>
</dbReference>
<feature type="domain" description="RNase H type-1" evidence="1">
    <location>
        <begin position="15"/>
        <end position="85"/>
    </location>
</feature>